<comment type="caution">
    <text evidence="1">The sequence shown here is derived from an EMBL/GenBank/DDBJ whole genome shotgun (WGS) entry which is preliminary data.</text>
</comment>
<dbReference type="HOGENOM" id="CLU_2011147_0_0_6"/>
<sequence>MHGKNKLADMIKSFASKETKAFFAGDTVKCYQAFAAAAERKLTLLDETKALDDLKIPMGNKLEALRGIATTSTASASINNTVYVSAGRTATHMMWKSSIITKQELFHDDQERYAPYPSGRNPA</sequence>
<dbReference type="InterPro" id="IPR007711">
    <property type="entry name" value="HigB-1"/>
</dbReference>
<name>G9ZDX1_9GAMM</name>
<dbReference type="STRING" id="797473.HMPREF9080_00955"/>
<gene>
    <name evidence="1" type="ORF">HMPREF9080_00955</name>
</gene>
<dbReference type="Gene3D" id="3.30.2310.20">
    <property type="entry name" value="RelE-like"/>
    <property type="match status" value="1"/>
</dbReference>
<dbReference type="EMBL" id="AGCM01000049">
    <property type="protein sequence ID" value="EHM55090.1"/>
    <property type="molecule type" value="Genomic_DNA"/>
</dbReference>
<evidence type="ECO:0000313" key="1">
    <source>
        <dbReference type="EMBL" id="EHM55090.1"/>
    </source>
</evidence>
<dbReference type="PANTHER" id="PTHR40266">
    <property type="entry name" value="TOXIN HIGB-1"/>
    <property type="match status" value="1"/>
</dbReference>
<dbReference type="PANTHER" id="PTHR40266:SF2">
    <property type="entry name" value="TOXIN HIGB-1"/>
    <property type="match status" value="1"/>
</dbReference>
<reference evidence="1 2" key="1">
    <citation type="submission" date="2011-08" db="EMBL/GenBank/DDBJ databases">
        <authorList>
            <person name="Weinstock G."/>
            <person name="Sodergren E."/>
            <person name="Clifton S."/>
            <person name="Fulton L."/>
            <person name="Fulton B."/>
            <person name="Courtney L."/>
            <person name="Fronick C."/>
            <person name="Harrison M."/>
            <person name="Strong C."/>
            <person name="Farmer C."/>
            <person name="Delahaunty K."/>
            <person name="Markovic C."/>
            <person name="Hall O."/>
            <person name="Minx P."/>
            <person name="Tomlinson C."/>
            <person name="Mitreva M."/>
            <person name="Hou S."/>
            <person name="Chen J."/>
            <person name="Wollam A."/>
            <person name="Pepin K.H."/>
            <person name="Johnson M."/>
            <person name="Bhonagiri V."/>
            <person name="Zhang X."/>
            <person name="Suruliraj S."/>
            <person name="Warren W."/>
            <person name="Chinwalla A."/>
            <person name="Mardis E.R."/>
            <person name="Wilson R.K."/>
        </authorList>
    </citation>
    <scope>NUCLEOTIDE SEQUENCE [LARGE SCALE GENOMIC DNA]</scope>
    <source>
        <strain evidence="1 2">F0432</strain>
    </source>
</reference>
<protein>
    <submittedName>
        <fullName evidence="1">Toxin-antitoxin system, toxin component, RelE domain protein</fullName>
    </submittedName>
</protein>
<proteinExistence type="predicted"/>
<organism evidence="1 2">
    <name type="scientific">Cardiobacterium valvarum F0432</name>
    <dbReference type="NCBI Taxonomy" id="797473"/>
    <lineage>
        <taxon>Bacteria</taxon>
        <taxon>Pseudomonadati</taxon>
        <taxon>Pseudomonadota</taxon>
        <taxon>Gammaproteobacteria</taxon>
        <taxon>Cardiobacteriales</taxon>
        <taxon>Cardiobacteriaceae</taxon>
        <taxon>Cardiobacterium</taxon>
    </lineage>
</organism>
<accession>G9ZDX1</accession>
<dbReference type="AlphaFoldDB" id="G9ZDX1"/>
<evidence type="ECO:0000313" key="2">
    <source>
        <dbReference type="Proteomes" id="UP000004750"/>
    </source>
</evidence>
<dbReference type="Proteomes" id="UP000004750">
    <property type="component" value="Unassembled WGS sequence"/>
</dbReference>
<dbReference type="InterPro" id="IPR035093">
    <property type="entry name" value="RelE/ParE_toxin_dom_sf"/>
</dbReference>